<feature type="domain" description="Vacuolar protein sorting-associated protein 8 central" evidence="2">
    <location>
        <begin position="798"/>
        <end position="998"/>
    </location>
</feature>
<dbReference type="GO" id="GO:0005770">
    <property type="term" value="C:late endosome"/>
    <property type="evidence" value="ECO:0007669"/>
    <property type="project" value="TreeGrafter"/>
</dbReference>
<evidence type="ECO:0000313" key="4">
    <source>
        <dbReference type="Proteomes" id="UP000253551"/>
    </source>
</evidence>
<dbReference type="GO" id="GO:0006623">
    <property type="term" value="P:protein targeting to vacuole"/>
    <property type="evidence" value="ECO:0007669"/>
    <property type="project" value="InterPro"/>
</dbReference>
<organism evidence="3 4">
    <name type="scientific">Rhizopus stolonifer</name>
    <name type="common">Rhizopus nigricans</name>
    <dbReference type="NCBI Taxonomy" id="4846"/>
    <lineage>
        <taxon>Eukaryota</taxon>
        <taxon>Fungi</taxon>
        <taxon>Fungi incertae sedis</taxon>
        <taxon>Mucoromycota</taxon>
        <taxon>Mucoromycotina</taxon>
        <taxon>Mucoromycetes</taxon>
        <taxon>Mucorales</taxon>
        <taxon>Mucorineae</taxon>
        <taxon>Rhizopodaceae</taxon>
        <taxon>Rhizopus</taxon>
    </lineage>
</organism>
<comment type="caution">
    <text evidence="3">The sequence shown here is derived from an EMBL/GenBank/DDBJ whole genome shotgun (WGS) entry which is preliminary data.</text>
</comment>
<accession>A0A367KLY8</accession>
<dbReference type="InterPro" id="IPR015943">
    <property type="entry name" value="WD40/YVTN_repeat-like_dom_sf"/>
</dbReference>
<dbReference type="PANTHER" id="PTHR12616:SF8">
    <property type="entry name" value="VACUOLAR PROTEIN SORTING-ASSOCIATED PROTEIN 8 HOMOLOG"/>
    <property type="match status" value="1"/>
</dbReference>
<sequence>MDHITKEDLPTPEIKQSLSVNTSQFRKDYATLLKEVLEESSEDEDVLDSIDIDLNTATAELPEDLRIALEDRSLADKYLANLKTFMSHRRSQSANSMTSKGDYSLPNTPLQTSFQPLSPKPFERIDPLSKVLDAIPYQTRIINGVPSLTLLEEKFNMLVIPELELPVVSESDIQISLRELYKLRDDLSIHFSGGLLTSNTISEKKKKRVVDLLDEVSKEIGLYEEFVKKDNYLNLENILNETDGSDVEDTESTLHFDTPNLTSQSPSQLFTTQQGSYSSSDLTIDGVQAEPWEAFRWTPLLKISDQLYSSDIKQESGLISVMSVSGLIAIGTTRSLVFVYDYSQNLRCILGDSNRAIEIGAVTALTFSSDCTTIVCGHSQGYIIVWDTRKPAHPIRIIKPLPLEQARRKGGHVQGASILHVGFAGTQKSEILSADDQGMAFYHISYKVMMMANTHSMRLLGNYQPKRPSTIFAMQLLAPSRVNHPAENFNLPKPQVLFKFSKPKIFRQQDDTKAVIENLSGCLAWLPMTKSDSSDKEDPLLAFSWGKDLFLLSVQAHQVETRRAIQLKFVQLGERKIKESIVSIQWINRQILVLSTPNEEMILFDPKNMVETQHTSVQNKKLVYHDWFNTPLKNLVRDAANRTVGSSLNVLKSVEMAYFGSIKSYKSKMFLLCLDQIYMGTLLSWKDRILALVQTGDIIESIDLATSFYNGVNIQTVVGLPEDEDARKKLVGEKLMELLEAFLNHTFSSKRANDVSGEIVMLRGLARSCIEAFLSMNKNEFLYETFERFSENQAAGFFLEALEPVIVQDRISDIPPSIMKELVDHYSKKRLLDELEQVIWHVNPRCLDIDQVVSMCHREGMYEAMMYVWNKSMHDYVSPLVEMLKIIRVVLRNNSDDQQTLHTRANAEKIFDYLTAIFRGKSFPEGSGTATSYEAGEARSAVYSFVFSGRCVVWPPVGGKLVMTIDDDEGTLEPTYPYLRLLLRFNTKKFLESLELAFEDPWLNGGDDILTSKFDDEVPGKVISRQIIVNTLLDVFGGGLLGDTLPPPRLKPSSSASTVQSLATNGRSAPLQVNTFQTNATATHEHGYFSNENIILLYIFIASNLHKYTTFILLPPKTLNKVLMRLAEDHDLKTRKEREHAVQKLLTVYTPTNQEHMVKLYEEAGFWKVLEDVYDQEKKFGKLVGAYLKDEERRDRVFDCVQKLLERDLEQRQKEDIMRIFMIRISQFVEIDGQRTAKVVEMFGNGNHEDAIRRLEEDQEFDDDELHSTADKHLFSYLRGLLEPCSEDEVPNVSAAVQERYVELMCRFDPSGVYNYFNTRFRNNVPLDKIKETCEKYDVMDAVVWIMVKTGNIQEALDKMLDIGQERKTCILQSLKSHQVSSVWTFEDINTLNSCLIGLNGISRIFQQMKHLRLKKTTM</sequence>
<evidence type="ECO:0000313" key="3">
    <source>
        <dbReference type="EMBL" id="RCI03216.1"/>
    </source>
</evidence>
<dbReference type="GO" id="GO:0034058">
    <property type="term" value="P:endosomal vesicle fusion"/>
    <property type="evidence" value="ECO:0007669"/>
    <property type="project" value="TreeGrafter"/>
</dbReference>
<name>A0A367KLY8_RHIST</name>
<dbReference type="Pfam" id="PF23410">
    <property type="entry name" value="Beta-prop_VPS8"/>
    <property type="match status" value="1"/>
</dbReference>
<dbReference type="STRING" id="4846.A0A367KLY8"/>
<dbReference type="InterPro" id="IPR036322">
    <property type="entry name" value="WD40_repeat_dom_sf"/>
</dbReference>
<dbReference type="EMBL" id="PJQM01001101">
    <property type="protein sequence ID" value="RCI03216.1"/>
    <property type="molecule type" value="Genomic_DNA"/>
</dbReference>
<protein>
    <submittedName>
        <fullName evidence="3">Vacuolar protein sorting-associated protein 8</fullName>
    </submittedName>
</protein>
<dbReference type="InterPro" id="IPR025941">
    <property type="entry name" value="Vps8_central_dom"/>
</dbReference>
<dbReference type="GO" id="GO:0030897">
    <property type="term" value="C:HOPS complex"/>
    <property type="evidence" value="ECO:0007669"/>
    <property type="project" value="TreeGrafter"/>
</dbReference>
<proteinExistence type="inferred from homology"/>
<dbReference type="OrthoDB" id="289913at2759"/>
<dbReference type="Pfam" id="PF12816">
    <property type="entry name" value="TPR_Vps8"/>
    <property type="match status" value="1"/>
</dbReference>
<gene>
    <name evidence="3" type="primary">VPS8_2</name>
    <name evidence="3" type="ORF">CU098_006868</name>
</gene>
<dbReference type="Gene3D" id="2.130.10.10">
    <property type="entry name" value="YVTN repeat-like/Quinoprotein amine dehydrogenase"/>
    <property type="match status" value="1"/>
</dbReference>
<dbReference type="SUPFAM" id="SSF50978">
    <property type="entry name" value="WD40 repeat-like"/>
    <property type="match status" value="1"/>
</dbReference>
<dbReference type="Proteomes" id="UP000253551">
    <property type="component" value="Unassembled WGS sequence"/>
</dbReference>
<dbReference type="InterPro" id="IPR045111">
    <property type="entry name" value="Vps41/Vps8"/>
</dbReference>
<comment type="similarity">
    <text evidence="1">Belongs to the VPS8 family.</text>
</comment>
<evidence type="ECO:0000256" key="1">
    <source>
        <dbReference type="ARBA" id="ARBA00009422"/>
    </source>
</evidence>
<dbReference type="PANTHER" id="PTHR12616">
    <property type="entry name" value="VACUOLAR PROTEIN SORTING VPS41"/>
    <property type="match status" value="1"/>
</dbReference>
<keyword evidence="4" id="KW-1185">Reference proteome</keyword>
<evidence type="ECO:0000259" key="2">
    <source>
        <dbReference type="Pfam" id="PF12816"/>
    </source>
</evidence>
<reference evidence="3 4" key="1">
    <citation type="journal article" date="2018" name="G3 (Bethesda)">
        <title>Phylogenetic and Phylogenomic Definition of Rhizopus Species.</title>
        <authorList>
            <person name="Gryganskyi A.P."/>
            <person name="Golan J."/>
            <person name="Dolatabadi S."/>
            <person name="Mondo S."/>
            <person name="Robb S."/>
            <person name="Idnurm A."/>
            <person name="Muszewska A."/>
            <person name="Steczkiewicz K."/>
            <person name="Masonjones S."/>
            <person name="Liao H.L."/>
            <person name="Gajdeczka M.T."/>
            <person name="Anike F."/>
            <person name="Vuek A."/>
            <person name="Anishchenko I.M."/>
            <person name="Voigt K."/>
            <person name="de Hoog G.S."/>
            <person name="Smith M.E."/>
            <person name="Heitman J."/>
            <person name="Vilgalys R."/>
            <person name="Stajich J.E."/>
        </authorList>
    </citation>
    <scope>NUCLEOTIDE SEQUENCE [LARGE SCALE GENOMIC DNA]</scope>
    <source>
        <strain evidence="3 4">LSU 92-RS-03</strain>
    </source>
</reference>